<dbReference type="Proteomes" id="UP001486207">
    <property type="component" value="Unassembled WGS sequence"/>
</dbReference>
<organism evidence="2 3">
    <name type="scientific">Streptomyces lanatus</name>
    <dbReference type="NCBI Taxonomy" id="66900"/>
    <lineage>
        <taxon>Bacteria</taxon>
        <taxon>Bacillati</taxon>
        <taxon>Actinomycetota</taxon>
        <taxon>Actinomycetes</taxon>
        <taxon>Kitasatosporales</taxon>
        <taxon>Streptomycetaceae</taxon>
        <taxon>Streptomyces</taxon>
    </lineage>
</organism>
<accession>A0ABV1XHW6</accession>
<dbReference type="PANTHER" id="PTHR37391">
    <property type="entry name" value="E3 UBIQUITIN-PROTEIN LIGASE"/>
    <property type="match status" value="1"/>
</dbReference>
<dbReference type="PANTHER" id="PTHR37391:SF2">
    <property type="entry name" value="E3 UBIQUITIN-PROTEIN LIGASE"/>
    <property type="match status" value="1"/>
</dbReference>
<proteinExistence type="predicted"/>
<keyword evidence="3" id="KW-1185">Reference proteome</keyword>
<dbReference type="EMBL" id="JBEPFB010000001">
    <property type="protein sequence ID" value="MER7371187.1"/>
    <property type="molecule type" value="Genomic_DNA"/>
</dbReference>
<dbReference type="RefSeq" id="WP_190069050.1">
    <property type="nucleotide sequence ID" value="NZ_BNBM01000002.1"/>
</dbReference>
<comment type="caution">
    <text evidence="2">The sequence shown here is derived from an EMBL/GenBank/DDBJ whole genome shotgun (WGS) entry which is preliminary data.</text>
</comment>
<reference evidence="2 3" key="1">
    <citation type="submission" date="2024-06" db="EMBL/GenBank/DDBJ databases">
        <title>The Natural Products Discovery Center: Release of the First 8490 Sequenced Strains for Exploring Actinobacteria Biosynthetic Diversity.</title>
        <authorList>
            <person name="Kalkreuter E."/>
            <person name="Kautsar S.A."/>
            <person name="Yang D."/>
            <person name="Bader C.D."/>
            <person name="Teijaro C.N."/>
            <person name="Fluegel L."/>
            <person name="Davis C.M."/>
            <person name="Simpson J.R."/>
            <person name="Lauterbach L."/>
            <person name="Steele A.D."/>
            <person name="Gui C."/>
            <person name="Meng S."/>
            <person name="Li G."/>
            <person name="Viehrig K."/>
            <person name="Ye F."/>
            <person name="Su P."/>
            <person name="Kiefer A.F."/>
            <person name="Nichols A."/>
            <person name="Cepeda A.J."/>
            <person name="Yan W."/>
            <person name="Fan B."/>
            <person name="Jiang Y."/>
            <person name="Adhikari A."/>
            <person name="Zheng C.-J."/>
            <person name="Schuster L."/>
            <person name="Cowan T.M."/>
            <person name="Smanski M.J."/>
            <person name="Chevrette M.G."/>
            <person name="De Carvalho L.P.S."/>
            <person name="Shen B."/>
        </authorList>
    </citation>
    <scope>NUCLEOTIDE SEQUENCE [LARGE SCALE GENOMIC DNA]</scope>
    <source>
        <strain evidence="2 3">NPDC000155</strain>
    </source>
</reference>
<sequence length="186" mass="20418">MTAPVGHTDKIAFLERHGTDALAHSGADLLAHLQGVHDLLRAWDCGDALCDAGLFHSVYGTEIFPTGAVPLELRPAVRELIGDEAELLVHLFGTVARGSIFDAAFDGAPFLLETRTGEHIGVTDRQYTDLAALTVANWLEQRPRFPESAQLSRAREFDEMRRHLPDAVRHALEQAYGFDPLTLPAI</sequence>
<gene>
    <name evidence="2" type="ORF">ABT384_00790</name>
</gene>
<name>A0ABV1XHW6_9ACTN</name>
<evidence type="ECO:0000259" key="1">
    <source>
        <dbReference type="Pfam" id="PF20680"/>
    </source>
</evidence>
<feature type="domain" description="DUF6817" evidence="1">
    <location>
        <begin position="13"/>
        <end position="97"/>
    </location>
</feature>
<dbReference type="Pfam" id="PF20680">
    <property type="entry name" value="DUF6817"/>
    <property type="match status" value="1"/>
</dbReference>
<evidence type="ECO:0000313" key="2">
    <source>
        <dbReference type="EMBL" id="MER7371187.1"/>
    </source>
</evidence>
<evidence type="ECO:0000313" key="3">
    <source>
        <dbReference type="Proteomes" id="UP001486207"/>
    </source>
</evidence>
<protein>
    <submittedName>
        <fullName evidence="2">DUF6817 domain-containing protein</fullName>
    </submittedName>
</protein>
<dbReference type="InterPro" id="IPR049202">
    <property type="entry name" value="DUF6817"/>
</dbReference>